<sequence length="99" mass="10218">MADWRDSGPAFWAQILEVGEATVSPCCIDVWAAGVTESIVWPGGHTQRRSNSGGGGIVAGAQRCGGGEGKVQSGNWCGGALAGCRWDSGLSDVGHWRDS</sequence>
<evidence type="ECO:0000313" key="1">
    <source>
        <dbReference type="EMBL" id="KAJ1154184.1"/>
    </source>
</evidence>
<name>A0AAV7RMZ5_PLEWA</name>
<comment type="caution">
    <text evidence="1">The sequence shown here is derived from an EMBL/GenBank/DDBJ whole genome shotgun (WGS) entry which is preliminary data.</text>
</comment>
<accession>A0AAV7RMZ5</accession>
<protein>
    <submittedName>
        <fullName evidence="1">Uncharacterized protein</fullName>
    </submittedName>
</protein>
<reference evidence="1" key="1">
    <citation type="journal article" date="2022" name="bioRxiv">
        <title>Sequencing and chromosome-scale assembly of the giantPleurodeles waltlgenome.</title>
        <authorList>
            <person name="Brown T."/>
            <person name="Elewa A."/>
            <person name="Iarovenko S."/>
            <person name="Subramanian E."/>
            <person name="Araus A.J."/>
            <person name="Petzold A."/>
            <person name="Susuki M."/>
            <person name="Suzuki K.-i.T."/>
            <person name="Hayashi T."/>
            <person name="Toyoda A."/>
            <person name="Oliveira C."/>
            <person name="Osipova E."/>
            <person name="Leigh N.D."/>
            <person name="Simon A."/>
            <person name="Yun M.H."/>
        </authorList>
    </citation>
    <scope>NUCLEOTIDE SEQUENCE</scope>
    <source>
        <strain evidence="1">20211129_DDA</strain>
        <tissue evidence="1">Liver</tissue>
    </source>
</reference>
<dbReference type="AlphaFoldDB" id="A0AAV7RMZ5"/>
<dbReference type="EMBL" id="JANPWB010000009">
    <property type="protein sequence ID" value="KAJ1154184.1"/>
    <property type="molecule type" value="Genomic_DNA"/>
</dbReference>
<proteinExistence type="predicted"/>
<keyword evidence="2" id="KW-1185">Reference proteome</keyword>
<evidence type="ECO:0000313" key="2">
    <source>
        <dbReference type="Proteomes" id="UP001066276"/>
    </source>
</evidence>
<gene>
    <name evidence="1" type="ORF">NDU88_006938</name>
</gene>
<organism evidence="1 2">
    <name type="scientific">Pleurodeles waltl</name>
    <name type="common">Iberian ribbed newt</name>
    <dbReference type="NCBI Taxonomy" id="8319"/>
    <lineage>
        <taxon>Eukaryota</taxon>
        <taxon>Metazoa</taxon>
        <taxon>Chordata</taxon>
        <taxon>Craniata</taxon>
        <taxon>Vertebrata</taxon>
        <taxon>Euteleostomi</taxon>
        <taxon>Amphibia</taxon>
        <taxon>Batrachia</taxon>
        <taxon>Caudata</taxon>
        <taxon>Salamandroidea</taxon>
        <taxon>Salamandridae</taxon>
        <taxon>Pleurodelinae</taxon>
        <taxon>Pleurodeles</taxon>
    </lineage>
</organism>
<dbReference type="Proteomes" id="UP001066276">
    <property type="component" value="Chromosome 5"/>
</dbReference>